<keyword evidence="1 4" id="KW-0378">Hydrolase</keyword>
<dbReference type="InterPro" id="IPR052016">
    <property type="entry name" value="Bact_Sigma-Reg"/>
</dbReference>
<dbReference type="PROSITE" id="PS51746">
    <property type="entry name" value="PPM_2"/>
    <property type="match status" value="1"/>
</dbReference>
<dbReference type="NCBIfam" id="TIGR02865">
    <property type="entry name" value="spore_II_E"/>
    <property type="match status" value="1"/>
</dbReference>
<dbReference type="PANTHER" id="PTHR43156">
    <property type="entry name" value="STAGE II SPORULATION PROTEIN E-RELATED"/>
    <property type="match status" value="1"/>
</dbReference>
<dbReference type="PANTHER" id="PTHR43156:SF2">
    <property type="entry name" value="STAGE II SPORULATION PROTEIN E"/>
    <property type="match status" value="1"/>
</dbReference>
<keyword evidence="2" id="KW-0812">Transmembrane</keyword>
<feature type="transmembrane region" description="Helical" evidence="2">
    <location>
        <begin position="292"/>
        <end position="309"/>
    </location>
</feature>
<dbReference type="EMBL" id="CP104064">
    <property type="protein sequence ID" value="WAH37346.1"/>
    <property type="molecule type" value="Genomic_DNA"/>
</dbReference>
<feature type="transmembrane region" description="Helical" evidence="2">
    <location>
        <begin position="76"/>
        <end position="105"/>
    </location>
</feature>
<protein>
    <submittedName>
        <fullName evidence="4">Stage II sporulation protein E</fullName>
        <ecNumber evidence="4">3.1.3.16</ecNumber>
    </submittedName>
</protein>
<feature type="transmembrane region" description="Helical" evidence="2">
    <location>
        <begin position="268"/>
        <end position="285"/>
    </location>
</feature>
<dbReference type="GO" id="GO:0004722">
    <property type="term" value="F:protein serine/threonine phosphatase activity"/>
    <property type="evidence" value="ECO:0007669"/>
    <property type="project" value="UniProtKB-EC"/>
</dbReference>
<gene>
    <name evidence="4" type="primary">spoIIE</name>
    <name evidence="4" type="ORF">NZD86_02020</name>
</gene>
<dbReference type="SUPFAM" id="SSF81606">
    <property type="entry name" value="PP2C-like"/>
    <property type="match status" value="1"/>
</dbReference>
<dbReference type="SMART" id="SM00331">
    <property type="entry name" value="PP2C_SIG"/>
    <property type="match status" value="1"/>
</dbReference>
<evidence type="ECO:0000313" key="4">
    <source>
        <dbReference type="EMBL" id="WAH37346.1"/>
    </source>
</evidence>
<keyword evidence="5" id="KW-1185">Reference proteome</keyword>
<evidence type="ECO:0000256" key="2">
    <source>
        <dbReference type="SAM" id="Phobius"/>
    </source>
</evidence>
<accession>A0ABY6Z570</accession>
<feature type="transmembrane region" description="Helical" evidence="2">
    <location>
        <begin position="214"/>
        <end position="237"/>
    </location>
</feature>
<dbReference type="InterPro" id="IPR036457">
    <property type="entry name" value="PPM-type-like_dom_sf"/>
</dbReference>
<feature type="transmembrane region" description="Helical" evidence="2">
    <location>
        <begin position="146"/>
        <end position="170"/>
    </location>
</feature>
<feature type="transmembrane region" description="Helical" evidence="2">
    <location>
        <begin position="117"/>
        <end position="140"/>
    </location>
</feature>
<reference evidence="4" key="1">
    <citation type="submission" date="2022-08" db="EMBL/GenBank/DDBJ databases">
        <title>Alicyclobacillus dauci DSM2870, complete genome.</title>
        <authorList>
            <person name="Wang Q."/>
            <person name="Cai R."/>
            <person name="Wang Z."/>
        </authorList>
    </citation>
    <scope>NUCLEOTIDE SEQUENCE</scope>
    <source>
        <strain evidence="4">DSM 28700</strain>
    </source>
</reference>
<dbReference type="SMART" id="SM00332">
    <property type="entry name" value="PP2Cc"/>
    <property type="match status" value="1"/>
</dbReference>
<dbReference type="Pfam" id="PF19732">
    <property type="entry name" value="SpoIIE_N"/>
    <property type="match status" value="1"/>
</dbReference>
<proteinExistence type="predicted"/>
<dbReference type="Pfam" id="PF07228">
    <property type="entry name" value="SpoIIE"/>
    <property type="match status" value="1"/>
</dbReference>
<sequence length="819" mass="89739">MAQISLTHKSAKENRTSSKVIPLPRWTWHAWRRVAVLIAIGFLLGRANIEHAVSPFGLAYFAVLSEVAGRKKAWPAYFAVLGALTVDGTTGGLLMLLQLVLYRVARRYIFRKKLPDLHFVPITAGIVSLVSRLAMVGTVWTKYDVLIALAQGALVTILALIFVQCMNLFVGGEQTRTLKYEQIISVVILVASVVMGFVGLHVHGVELAAVAIDWLILVMTCGGIGISAAGAIVVSMLTLLNHQASLTQVAILGFAGLLGGLLRDTNRFFVSLSFMLSTTVLTATYAHSYQPLLMNLLASAVASVFYFLTPKRLENELRSYVPGTREHTQSERDRVQRVNALLTEKIHEVSQVFDELSKSFADTGENEYTAAQHLVTQIVSATSQSVCALCPRRAKCWDKESMQTYHAMANTLRNIESAGGRKAVPSAEMRDRCVRLDPLMNTLRYNLDVTNRDAKWMKKLREQRSLLSAQLSGVASVVGAMAKELDEENKSSLSDEEQIIGALEQLGLYVDDVHIVSLEPGKVEIEITQPTEGAYENSARMIAPLLSGILGEHISVSQVQSENGGGPCTSVFASARLFQVNTAVATAARDGRIVSGDTHTSVDLGNGRYTVAVSDGMGNGERARRESKAAIDLLKKLMKAGFDEKLAIRTVNSTLLLRSRDEMFTTLDMALIDLFNAKAEFLKIGSAPSFIKRGNEVIEVTGSNVPIGILQDIEVQSVEQQLQAGDILILMSDGLYDAPPHNYDSDTWLRTVISKLETKTPQDIADMLIETAVRMNHGSIRDDMTVVVAVIEHHEQEWAAIKLPSVPSLRKANKRRRGA</sequence>
<keyword evidence="2" id="KW-1133">Transmembrane helix</keyword>
<feature type="transmembrane region" description="Helical" evidence="2">
    <location>
        <begin position="244"/>
        <end position="262"/>
    </location>
</feature>
<evidence type="ECO:0000256" key="1">
    <source>
        <dbReference type="ARBA" id="ARBA00022801"/>
    </source>
</evidence>
<name>A0ABY6Z570_9BACL</name>
<dbReference type="Gene3D" id="3.60.40.10">
    <property type="entry name" value="PPM-type phosphatase domain"/>
    <property type="match status" value="1"/>
</dbReference>
<dbReference type="InterPro" id="IPR045768">
    <property type="entry name" value="SpoIIE_N"/>
</dbReference>
<dbReference type="InterPro" id="IPR001932">
    <property type="entry name" value="PPM-type_phosphatase-like_dom"/>
</dbReference>
<dbReference type="Proteomes" id="UP001164803">
    <property type="component" value="Chromosome"/>
</dbReference>
<feature type="transmembrane region" description="Helical" evidence="2">
    <location>
        <begin position="182"/>
        <end position="202"/>
    </location>
</feature>
<feature type="domain" description="PPM-type phosphatase" evidence="3">
    <location>
        <begin position="581"/>
        <end position="791"/>
    </location>
</feature>
<keyword evidence="2" id="KW-0472">Membrane</keyword>
<dbReference type="RefSeq" id="WP_268044827.1">
    <property type="nucleotide sequence ID" value="NZ_CP104064.1"/>
</dbReference>
<dbReference type="InterPro" id="IPR014221">
    <property type="entry name" value="SpoII_E"/>
</dbReference>
<evidence type="ECO:0000313" key="5">
    <source>
        <dbReference type="Proteomes" id="UP001164803"/>
    </source>
</evidence>
<organism evidence="4 5">
    <name type="scientific">Alicyclobacillus dauci</name>
    <dbReference type="NCBI Taxonomy" id="1475485"/>
    <lineage>
        <taxon>Bacteria</taxon>
        <taxon>Bacillati</taxon>
        <taxon>Bacillota</taxon>
        <taxon>Bacilli</taxon>
        <taxon>Bacillales</taxon>
        <taxon>Alicyclobacillaceae</taxon>
        <taxon>Alicyclobacillus</taxon>
    </lineage>
</organism>
<evidence type="ECO:0000259" key="3">
    <source>
        <dbReference type="PROSITE" id="PS51746"/>
    </source>
</evidence>
<dbReference type="EC" id="3.1.3.16" evidence="4"/>